<evidence type="ECO:0000256" key="11">
    <source>
        <dbReference type="ARBA" id="ARBA00023303"/>
    </source>
</evidence>
<comment type="subcellular location">
    <subcellularLocation>
        <location evidence="1">Membrane</location>
        <topology evidence="1">Multi-pass membrane protein</topology>
    </subcellularLocation>
</comment>
<dbReference type="RefSeq" id="XP_003061724.1">
    <property type="nucleotide sequence ID" value="XM_003061678.1"/>
</dbReference>
<feature type="region of interest" description="Disordered" evidence="12">
    <location>
        <begin position="193"/>
        <end position="241"/>
    </location>
</feature>
<dbReference type="Pfam" id="PF00520">
    <property type="entry name" value="Ion_trans"/>
    <property type="match status" value="1"/>
</dbReference>
<evidence type="ECO:0000256" key="7">
    <source>
        <dbReference type="ARBA" id="ARBA00022958"/>
    </source>
</evidence>
<name>C1N106_MICPC</name>
<keyword evidence="2" id="KW-0813">Transport</keyword>
<dbReference type="InterPro" id="IPR005821">
    <property type="entry name" value="Ion_trans_dom"/>
</dbReference>
<keyword evidence="16" id="KW-1185">Reference proteome</keyword>
<organism evidence="16">
    <name type="scientific">Micromonas pusilla (strain CCMP1545)</name>
    <name type="common">Picoplanktonic green alga</name>
    <dbReference type="NCBI Taxonomy" id="564608"/>
    <lineage>
        <taxon>Eukaryota</taxon>
        <taxon>Viridiplantae</taxon>
        <taxon>Chlorophyta</taxon>
        <taxon>Mamiellophyceae</taxon>
        <taxon>Mamiellales</taxon>
        <taxon>Mamiellaceae</taxon>
        <taxon>Micromonas</taxon>
    </lineage>
</organism>
<keyword evidence="11" id="KW-0407">Ion channel</keyword>
<evidence type="ECO:0000256" key="1">
    <source>
        <dbReference type="ARBA" id="ARBA00004141"/>
    </source>
</evidence>
<feature type="region of interest" description="Disordered" evidence="12">
    <location>
        <begin position="267"/>
        <end position="293"/>
    </location>
</feature>
<keyword evidence="10 13" id="KW-0472">Membrane</keyword>
<evidence type="ECO:0000256" key="3">
    <source>
        <dbReference type="ARBA" id="ARBA00022538"/>
    </source>
</evidence>
<keyword evidence="4 13" id="KW-0812">Transmembrane</keyword>
<dbReference type="PRINTS" id="PR00169">
    <property type="entry name" value="KCHANNEL"/>
</dbReference>
<evidence type="ECO:0000256" key="6">
    <source>
        <dbReference type="ARBA" id="ARBA00022882"/>
    </source>
</evidence>
<evidence type="ECO:0000256" key="5">
    <source>
        <dbReference type="ARBA" id="ARBA00022826"/>
    </source>
</evidence>
<dbReference type="InterPro" id="IPR027359">
    <property type="entry name" value="Volt_channel_dom_sf"/>
</dbReference>
<evidence type="ECO:0000256" key="8">
    <source>
        <dbReference type="ARBA" id="ARBA00022989"/>
    </source>
</evidence>
<feature type="transmembrane region" description="Helical" evidence="13">
    <location>
        <begin position="381"/>
        <end position="402"/>
    </location>
</feature>
<keyword evidence="5" id="KW-0631">Potassium channel</keyword>
<evidence type="ECO:0000256" key="12">
    <source>
        <dbReference type="SAM" id="MobiDB-lite"/>
    </source>
</evidence>
<dbReference type="KEGG" id="mpp:MICPUCDRAFT_51215"/>
<evidence type="ECO:0000256" key="13">
    <source>
        <dbReference type="SAM" id="Phobius"/>
    </source>
</evidence>
<evidence type="ECO:0000256" key="2">
    <source>
        <dbReference type="ARBA" id="ARBA00022448"/>
    </source>
</evidence>
<dbReference type="InterPro" id="IPR028325">
    <property type="entry name" value="VG_K_chnl"/>
</dbReference>
<evidence type="ECO:0000259" key="14">
    <source>
        <dbReference type="Pfam" id="PF00520"/>
    </source>
</evidence>
<feature type="transmembrane region" description="Helical" evidence="13">
    <location>
        <begin position="347"/>
        <end position="369"/>
    </location>
</feature>
<feature type="compositionally biased region" description="Polar residues" evidence="12">
    <location>
        <begin position="210"/>
        <end position="219"/>
    </location>
</feature>
<evidence type="ECO:0000313" key="16">
    <source>
        <dbReference type="Proteomes" id="UP000001876"/>
    </source>
</evidence>
<feature type="transmembrane region" description="Helical" evidence="13">
    <location>
        <begin position="447"/>
        <end position="468"/>
    </location>
</feature>
<dbReference type="PANTHER" id="PTHR11537">
    <property type="entry name" value="VOLTAGE-GATED POTASSIUM CHANNEL"/>
    <property type="match status" value="1"/>
</dbReference>
<keyword evidence="3" id="KW-0633">Potassium transport</keyword>
<evidence type="ECO:0000256" key="9">
    <source>
        <dbReference type="ARBA" id="ARBA00023065"/>
    </source>
</evidence>
<evidence type="ECO:0000256" key="4">
    <source>
        <dbReference type="ARBA" id="ARBA00022692"/>
    </source>
</evidence>
<dbReference type="OrthoDB" id="415460at2759"/>
<dbReference type="GO" id="GO:0001508">
    <property type="term" value="P:action potential"/>
    <property type="evidence" value="ECO:0007669"/>
    <property type="project" value="TreeGrafter"/>
</dbReference>
<feature type="compositionally biased region" description="Basic and acidic residues" evidence="12">
    <location>
        <begin position="644"/>
        <end position="654"/>
    </location>
</feature>
<keyword evidence="7" id="KW-0630">Potassium</keyword>
<keyword evidence="8 13" id="KW-1133">Transmembrane helix</keyword>
<keyword evidence="9" id="KW-0406">Ion transport</keyword>
<reference evidence="15 16" key="1">
    <citation type="journal article" date="2009" name="Science">
        <title>Green evolution and dynamic adaptations revealed by genomes of the marine picoeukaryotes Micromonas.</title>
        <authorList>
            <person name="Worden A.Z."/>
            <person name="Lee J.H."/>
            <person name="Mock T."/>
            <person name="Rouze P."/>
            <person name="Simmons M.P."/>
            <person name="Aerts A.L."/>
            <person name="Allen A.E."/>
            <person name="Cuvelier M.L."/>
            <person name="Derelle E."/>
            <person name="Everett M.V."/>
            <person name="Foulon E."/>
            <person name="Grimwood J."/>
            <person name="Gundlach H."/>
            <person name="Henrissat B."/>
            <person name="Napoli C."/>
            <person name="McDonald S.M."/>
            <person name="Parker M.S."/>
            <person name="Rombauts S."/>
            <person name="Salamov A."/>
            <person name="Von Dassow P."/>
            <person name="Badger J.H."/>
            <person name="Coutinho P.M."/>
            <person name="Demir E."/>
            <person name="Dubchak I."/>
            <person name="Gentemann C."/>
            <person name="Eikrem W."/>
            <person name="Gready J.E."/>
            <person name="John U."/>
            <person name="Lanier W."/>
            <person name="Lindquist E.A."/>
            <person name="Lucas S."/>
            <person name="Mayer K.F."/>
            <person name="Moreau H."/>
            <person name="Not F."/>
            <person name="Otillar R."/>
            <person name="Panaud O."/>
            <person name="Pangilinan J."/>
            <person name="Paulsen I."/>
            <person name="Piegu B."/>
            <person name="Poliakov A."/>
            <person name="Robbens S."/>
            <person name="Schmutz J."/>
            <person name="Toulza E."/>
            <person name="Wyss T."/>
            <person name="Zelensky A."/>
            <person name="Zhou K."/>
            <person name="Armbrust E.V."/>
            <person name="Bhattacharya D."/>
            <person name="Goodenough U.W."/>
            <person name="Van de Peer Y."/>
            <person name="Grigoriev I.V."/>
        </authorList>
    </citation>
    <scope>NUCLEOTIDE SEQUENCE [LARGE SCALE GENOMIC DNA]</scope>
    <source>
        <strain evidence="15 16">CCMP1545</strain>
    </source>
</reference>
<dbReference type="GeneID" id="9686929"/>
<dbReference type="Gene3D" id="1.20.120.350">
    <property type="entry name" value="Voltage-gated potassium channels. Chain C"/>
    <property type="match status" value="1"/>
</dbReference>
<dbReference type="GO" id="GO:0005249">
    <property type="term" value="F:voltage-gated potassium channel activity"/>
    <property type="evidence" value="ECO:0007669"/>
    <property type="project" value="InterPro"/>
</dbReference>
<gene>
    <name evidence="15" type="ORF">MICPUCDRAFT_51215</name>
</gene>
<feature type="compositionally biased region" description="Polar residues" evidence="12">
    <location>
        <begin position="133"/>
        <end position="142"/>
    </location>
</feature>
<feature type="compositionally biased region" description="Basic and acidic residues" evidence="12">
    <location>
        <begin position="114"/>
        <end position="132"/>
    </location>
</feature>
<dbReference type="eggNOG" id="KOG1545">
    <property type="taxonomic scope" value="Eukaryota"/>
</dbReference>
<keyword evidence="6" id="KW-0851">Voltage-gated channel</keyword>
<feature type="compositionally biased region" description="Basic and acidic residues" evidence="12">
    <location>
        <begin position="193"/>
        <end position="209"/>
    </location>
</feature>
<feature type="transmembrane region" description="Helical" evidence="13">
    <location>
        <begin position="551"/>
        <end position="571"/>
    </location>
</feature>
<feature type="domain" description="Ion transport" evidence="14">
    <location>
        <begin position="316"/>
        <end position="606"/>
    </location>
</feature>
<dbReference type="PANTHER" id="PTHR11537:SF254">
    <property type="entry name" value="POTASSIUM VOLTAGE-GATED CHANNEL PROTEIN SHAB"/>
    <property type="match status" value="1"/>
</dbReference>
<feature type="region of interest" description="Disordered" evidence="12">
    <location>
        <begin position="114"/>
        <end position="164"/>
    </location>
</feature>
<dbReference type="AlphaFoldDB" id="C1N106"/>
<proteinExistence type="predicted"/>
<sequence>MAGFADGRLVRVRLACKTEHVSIDWDGTYADLAREFAEAFVADTNAPRGLELLDEDEECRARAKRAFRLRDRTTGMFHENFDPSDVCRHDVVTVNYESFHLAMAALARRRDEIREEKRREREEKDGTKRRTLSDGTTVSATPSAVADAESDRKSPRSPRGDGASVKQFGIVARLSARLRRFSLRSIRDEIREEKRREREEKDGTKRRTLSDGTTVSATPSAVADAESDRKSPRSPRGDGASVKQFGIVARLSARLRRFSLRSMYARKDHRDGGGETAPRTPTERARRPPHSHSTMRAAVWDLMDNPGSSERAAAVAAFVLFLIVYSTVTFCVETVHGVYDDNLPYASFWYVSEAICIAFFTIEIALRVWACPDRKKFFQNVLNLVDVVAVVPFYVDLVVAASGGDEEVVGLSVVRVVRLVRVFRLLKLGGGALAMFGRTMVDSSKPLGTLFFLVALAIVVSSSILYFLERGRWNEDMLFWERPVAYWCDVHVSSTTAMSSASTYSAGATSDDCKFKTLGDTAFSAVFSCPYRYKKNPNCSGEYMQSPFDSIVVSFWWAWTTMTSVGYGDIYPLSIAGKCVGGLTMFCGVLVIALPITIIGANFTQAFNAKQNALRLKLRAERGAAYHGRKKKRAAWTQGVERASSGRESVDARSVRLSLESSKEGEAPTTTPPPTTTE</sequence>
<feature type="region of interest" description="Disordered" evidence="12">
    <location>
        <begin position="635"/>
        <end position="678"/>
    </location>
</feature>
<dbReference type="FunFam" id="1.20.120.350:FF:000091">
    <property type="entry name" value="Predicted protein"/>
    <property type="match status" value="1"/>
</dbReference>
<dbReference type="Gene3D" id="1.10.287.70">
    <property type="match status" value="1"/>
</dbReference>
<dbReference type="SUPFAM" id="SSF81324">
    <property type="entry name" value="Voltage-gated potassium channels"/>
    <property type="match status" value="1"/>
</dbReference>
<feature type="transmembrane region" description="Helical" evidence="13">
    <location>
        <begin position="312"/>
        <end position="335"/>
    </location>
</feature>
<evidence type="ECO:0000313" key="15">
    <source>
        <dbReference type="EMBL" id="EEH54354.1"/>
    </source>
</evidence>
<feature type="transmembrane region" description="Helical" evidence="13">
    <location>
        <begin position="583"/>
        <end position="603"/>
    </location>
</feature>
<evidence type="ECO:0000256" key="10">
    <source>
        <dbReference type="ARBA" id="ARBA00023136"/>
    </source>
</evidence>
<dbReference type="STRING" id="564608.C1N106"/>
<dbReference type="Proteomes" id="UP000001876">
    <property type="component" value="Unassembled WGS sequence"/>
</dbReference>
<accession>C1N106</accession>
<protein>
    <submittedName>
        <fullName evidence="15">Voltage-gated ion channel superfamily</fullName>
    </submittedName>
</protein>
<dbReference type="GO" id="GO:0008076">
    <property type="term" value="C:voltage-gated potassium channel complex"/>
    <property type="evidence" value="ECO:0007669"/>
    <property type="project" value="InterPro"/>
</dbReference>
<dbReference type="EMBL" id="GG663744">
    <property type="protein sequence ID" value="EEH54354.1"/>
    <property type="molecule type" value="Genomic_DNA"/>
</dbReference>